<gene>
    <name evidence="1" type="ORF">BAUCODRAFT_136980</name>
</gene>
<evidence type="ECO:0000313" key="1">
    <source>
        <dbReference type="EMBL" id="EMC98727.1"/>
    </source>
</evidence>
<dbReference type="AlphaFoldDB" id="M2LVP4"/>
<dbReference type="eggNOG" id="ENOG502SWVM">
    <property type="taxonomic scope" value="Eukaryota"/>
</dbReference>
<dbReference type="GO" id="GO:0016740">
    <property type="term" value="F:transferase activity"/>
    <property type="evidence" value="ECO:0007669"/>
    <property type="project" value="UniProtKB-KW"/>
</dbReference>
<dbReference type="OMA" id="DWSRLGY"/>
<dbReference type="RefSeq" id="XP_007673899.1">
    <property type="nucleotide sequence ID" value="XM_007675709.1"/>
</dbReference>
<reference evidence="1 2" key="1">
    <citation type="journal article" date="2012" name="PLoS Pathog.">
        <title>Diverse lifestyles and strategies of plant pathogenesis encoded in the genomes of eighteen Dothideomycetes fungi.</title>
        <authorList>
            <person name="Ohm R.A."/>
            <person name="Feau N."/>
            <person name="Henrissat B."/>
            <person name="Schoch C.L."/>
            <person name="Horwitz B.A."/>
            <person name="Barry K.W."/>
            <person name="Condon B.J."/>
            <person name="Copeland A.C."/>
            <person name="Dhillon B."/>
            <person name="Glaser F."/>
            <person name="Hesse C.N."/>
            <person name="Kosti I."/>
            <person name="LaButti K."/>
            <person name="Lindquist E.A."/>
            <person name="Lucas S."/>
            <person name="Salamov A.A."/>
            <person name="Bradshaw R.E."/>
            <person name="Ciuffetti L."/>
            <person name="Hamelin R.C."/>
            <person name="Kema G.H.J."/>
            <person name="Lawrence C."/>
            <person name="Scott J.A."/>
            <person name="Spatafora J.W."/>
            <person name="Turgeon B.G."/>
            <person name="de Wit P.J.G.M."/>
            <person name="Zhong S."/>
            <person name="Goodwin S.B."/>
            <person name="Grigoriev I.V."/>
        </authorList>
    </citation>
    <scope>NUCLEOTIDE SEQUENCE [LARGE SCALE GENOMIC DNA]</scope>
    <source>
        <strain evidence="1 2">UAMH 10762</strain>
    </source>
</reference>
<dbReference type="HOGENOM" id="CLU_061610_0_0_1"/>
<keyword evidence="2" id="KW-1185">Reference proteome</keyword>
<dbReference type="EMBL" id="KB445552">
    <property type="protein sequence ID" value="EMC98727.1"/>
    <property type="molecule type" value="Genomic_DNA"/>
</dbReference>
<evidence type="ECO:0000313" key="2">
    <source>
        <dbReference type="Proteomes" id="UP000011761"/>
    </source>
</evidence>
<name>M2LVP4_BAUPA</name>
<sequence>MMMFPRSWALEKEGKKGDIADPFLSSSRRLMRLAARRYGVELRPVSPLGDGKEGEGAFSLAIAYGFADLDRVLSIEAPGLLLDATPMDAVLAFTKPAPFAMLQGSERRDGVHSTDLLLLQPSALSTTELNAKLASNSGFGDSQLPTTFSNSVLIAATTEDHTLVRSIGALHDAEHGFNATAYLSDISYIRFSDPKLPGPEYDVPWPQKVAARPKNKDADWTWTKLYGQFAQRRMEVCGLDLETYRAE</sequence>
<dbReference type="KEGG" id="bcom:BAUCODRAFT_136980"/>
<dbReference type="GeneID" id="19108325"/>
<proteinExistence type="predicted"/>
<dbReference type="Proteomes" id="UP000011761">
    <property type="component" value="Unassembled WGS sequence"/>
</dbReference>
<keyword evidence="1" id="KW-0808">Transferase</keyword>
<dbReference type="OrthoDB" id="5367275at2759"/>
<protein>
    <submittedName>
        <fullName evidence="1">Glycosyltransferase family 8 protein</fullName>
    </submittedName>
</protein>
<organism evidence="1 2">
    <name type="scientific">Baudoinia panamericana (strain UAMH 10762)</name>
    <name type="common">Angels' share fungus</name>
    <name type="synonym">Baudoinia compniacensis (strain UAMH 10762)</name>
    <dbReference type="NCBI Taxonomy" id="717646"/>
    <lineage>
        <taxon>Eukaryota</taxon>
        <taxon>Fungi</taxon>
        <taxon>Dikarya</taxon>
        <taxon>Ascomycota</taxon>
        <taxon>Pezizomycotina</taxon>
        <taxon>Dothideomycetes</taxon>
        <taxon>Dothideomycetidae</taxon>
        <taxon>Mycosphaerellales</taxon>
        <taxon>Teratosphaeriaceae</taxon>
        <taxon>Baudoinia</taxon>
    </lineage>
</organism>
<accession>M2LVP4</accession>